<keyword evidence="2" id="KW-1185">Reference proteome</keyword>
<proteinExistence type="predicted"/>
<evidence type="ECO:0000313" key="1">
    <source>
        <dbReference type="EMBL" id="EFX88715.1"/>
    </source>
</evidence>
<dbReference type="EMBL" id="GL732525">
    <property type="protein sequence ID" value="EFX88715.1"/>
    <property type="molecule type" value="Genomic_DNA"/>
</dbReference>
<evidence type="ECO:0000313" key="2">
    <source>
        <dbReference type="Proteomes" id="UP000000305"/>
    </source>
</evidence>
<dbReference type="InParanoid" id="E9FUE8"/>
<dbReference type="Proteomes" id="UP000000305">
    <property type="component" value="Unassembled WGS sequence"/>
</dbReference>
<dbReference type="HOGENOM" id="CLU_2944035_0_0_1"/>
<organism evidence="1 2">
    <name type="scientific">Daphnia pulex</name>
    <name type="common">Water flea</name>
    <dbReference type="NCBI Taxonomy" id="6669"/>
    <lineage>
        <taxon>Eukaryota</taxon>
        <taxon>Metazoa</taxon>
        <taxon>Ecdysozoa</taxon>
        <taxon>Arthropoda</taxon>
        <taxon>Crustacea</taxon>
        <taxon>Branchiopoda</taxon>
        <taxon>Diplostraca</taxon>
        <taxon>Cladocera</taxon>
        <taxon>Anomopoda</taxon>
        <taxon>Daphniidae</taxon>
        <taxon>Daphnia</taxon>
    </lineage>
</organism>
<dbReference type="AlphaFoldDB" id="E9FUE8"/>
<dbReference type="KEGG" id="dpx:DAPPUDRAFT_234041"/>
<gene>
    <name evidence="1" type="ORF">DAPPUDRAFT_234041</name>
</gene>
<protein>
    <submittedName>
        <fullName evidence="1">Uncharacterized protein</fullName>
    </submittedName>
</protein>
<sequence>MSDEIKPKRQDGLKAIEYEFPFLVSLGSLSLRLPIAPDNRAADVDRVVQFLRGKEQTSSS</sequence>
<reference evidence="1 2" key="1">
    <citation type="journal article" date="2011" name="Science">
        <title>The ecoresponsive genome of Daphnia pulex.</title>
        <authorList>
            <person name="Colbourne J.K."/>
            <person name="Pfrender M.E."/>
            <person name="Gilbert D."/>
            <person name="Thomas W.K."/>
            <person name="Tucker A."/>
            <person name="Oakley T.H."/>
            <person name="Tokishita S."/>
            <person name="Aerts A."/>
            <person name="Arnold G.J."/>
            <person name="Basu M.K."/>
            <person name="Bauer D.J."/>
            <person name="Caceres C.E."/>
            <person name="Carmel L."/>
            <person name="Casola C."/>
            <person name="Choi J.H."/>
            <person name="Detter J.C."/>
            <person name="Dong Q."/>
            <person name="Dusheyko S."/>
            <person name="Eads B.D."/>
            <person name="Frohlich T."/>
            <person name="Geiler-Samerotte K.A."/>
            <person name="Gerlach D."/>
            <person name="Hatcher P."/>
            <person name="Jogdeo S."/>
            <person name="Krijgsveld J."/>
            <person name="Kriventseva E.V."/>
            <person name="Kultz D."/>
            <person name="Laforsch C."/>
            <person name="Lindquist E."/>
            <person name="Lopez J."/>
            <person name="Manak J.R."/>
            <person name="Muller J."/>
            <person name="Pangilinan J."/>
            <person name="Patwardhan R.P."/>
            <person name="Pitluck S."/>
            <person name="Pritham E.J."/>
            <person name="Rechtsteiner A."/>
            <person name="Rho M."/>
            <person name="Rogozin I.B."/>
            <person name="Sakarya O."/>
            <person name="Salamov A."/>
            <person name="Schaack S."/>
            <person name="Shapiro H."/>
            <person name="Shiga Y."/>
            <person name="Skalitzky C."/>
            <person name="Smith Z."/>
            <person name="Souvorov A."/>
            <person name="Sung W."/>
            <person name="Tang Z."/>
            <person name="Tsuchiya D."/>
            <person name="Tu H."/>
            <person name="Vos H."/>
            <person name="Wang M."/>
            <person name="Wolf Y.I."/>
            <person name="Yamagata H."/>
            <person name="Yamada T."/>
            <person name="Ye Y."/>
            <person name="Shaw J.R."/>
            <person name="Andrews J."/>
            <person name="Crease T.J."/>
            <person name="Tang H."/>
            <person name="Lucas S.M."/>
            <person name="Robertson H.M."/>
            <person name="Bork P."/>
            <person name="Koonin E.V."/>
            <person name="Zdobnov E.M."/>
            <person name="Grigoriev I.V."/>
            <person name="Lynch M."/>
            <person name="Boore J.L."/>
        </authorList>
    </citation>
    <scope>NUCLEOTIDE SEQUENCE [LARGE SCALE GENOMIC DNA]</scope>
</reference>
<name>E9FUE8_DAPPU</name>
<accession>E9FUE8</accession>